<feature type="region of interest" description="Disordered" evidence="1">
    <location>
        <begin position="1"/>
        <end position="24"/>
    </location>
</feature>
<evidence type="ECO:0000313" key="2">
    <source>
        <dbReference type="EMBL" id="QBK91286.1"/>
    </source>
</evidence>
<evidence type="ECO:0000256" key="1">
    <source>
        <dbReference type="SAM" id="MobiDB-lite"/>
    </source>
</evidence>
<sequence>MNSSPPTYAPSPTSDDLPPIPSISGIKPHLHFTIPAPAVPTLTTMPQASTPAIQHQVTATVQATQYRVPAQISQYSAPVQTPQYSAPAQNRTTTFKLPLATQVPGTISAPQARLQNQKMRLEPYTEKSFIVRGDTRPYKTQLKMMKGRWVHKPRDGREPGWTFGNFVRPEVEKYVQSVNNGTAAPPPIYEVQTVSWTMFKPEEGMKLKIAIPGAITDYTVASIEKEGWYVIKATIFCPQQPSSVHEIVIINGKWQILGQQNLEHTIEPAS</sequence>
<organism evidence="2">
    <name type="scientific">Pithovirus LCPAC202</name>
    <dbReference type="NCBI Taxonomy" id="2506592"/>
    <lineage>
        <taxon>Viruses</taxon>
        <taxon>Pithoviruses</taxon>
    </lineage>
</organism>
<gene>
    <name evidence="2" type="ORF">LCPAC202_02600</name>
</gene>
<name>A0A481Z6P6_9VIRU</name>
<dbReference type="EMBL" id="MK500520">
    <property type="protein sequence ID" value="QBK91286.1"/>
    <property type="molecule type" value="Genomic_DNA"/>
</dbReference>
<protein>
    <submittedName>
        <fullName evidence="2">Uncharacterized protein</fullName>
    </submittedName>
</protein>
<accession>A0A481Z6P6</accession>
<feature type="compositionally biased region" description="Low complexity" evidence="1">
    <location>
        <begin position="1"/>
        <end position="14"/>
    </location>
</feature>
<proteinExistence type="predicted"/>
<reference evidence="2" key="1">
    <citation type="journal article" date="2019" name="MBio">
        <title>Virus Genomes from Deep Sea Sediments Expand the Ocean Megavirome and Support Independent Origins of Viral Gigantism.</title>
        <authorList>
            <person name="Backstrom D."/>
            <person name="Yutin N."/>
            <person name="Jorgensen S.L."/>
            <person name="Dharamshi J."/>
            <person name="Homa F."/>
            <person name="Zaremba-Niedwiedzka K."/>
            <person name="Spang A."/>
            <person name="Wolf Y.I."/>
            <person name="Koonin E.V."/>
            <person name="Ettema T.J."/>
        </authorList>
    </citation>
    <scope>NUCLEOTIDE SEQUENCE</scope>
</reference>